<dbReference type="InterPro" id="IPR011009">
    <property type="entry name" value="Kinase-like_dom_sf"/>
</dbReference>
<evidence type="ECO:0000256" key="1">
    <source>
        <dbReference type="SAM" id="MobiDB-lite"/>
    </source>
</evidence>
<dbReference type="InterPro" id="IPR058544">
    <property type="entry name" value="ETR1_N"/>
</dbReference>
<sequence>MGSAWSSPPLDGQEDLRVCFNSTTALQDIREDAESRQYILTHHTDTQRIADAFFDLITAIAYALLSFQIFALLFSSRVYVDLFPGNSHFPATEFSAIHSVQIFGVSILFISFIASCGITHLLVSFQEAFQVHLHYSLTFIKLVCAVVSLATALLLAKLIPATLRSLSEIEITRKGTTKSLLHHRRASHSELSGVEKEKEKTEGRSLRHRTRGASETKKVADSGWDKGATGQSLRSDEPTGSRGVIAHSGDEPRRDERGTEREGDGAGLHESKPPQKEQWTMKLSFAEDDCEESEMNAEGGKQSKMSMDVKKAMSVPGFAVLPPGGGRMMPGPSNVPPGGKVGGTAPSSNDRFRRDRALKGGVERKASHDSAVATFNRLQPVWREIVRKSSRDDIENSIRELEQQAARESASELRGVARWWLSEKMPPGVPVPVPEPLPASLLQTNTTLAMRQLTAGCLKESVIIFSELPRGFDERVRRMLSEDQNLDRLIWLVQCVSSKKQTDIDVSLWKREQAKKEGKSIEEKGGDGEAESPERKAEREREGEKTETQTVMGIRFLSYERDPKNQHGWATAATATAVPPGRRAGHARPRFVDNGGPSQPYRRGSSSGPGRVPSLIPSLIQCVCPLSEAQLDLISRLSVCGANVGINEFFCLVAGVPVFHSNNDRLSVLVEKAFIAHRASGGRRTVPASPNVTGGEGGASSGQERGSRSGSGSLGGRGSGSSSSRARLYGSSSHRKHLMFPISGRQVIELLLSPKLNVKGTDCQGSPVNILNGKIFGSGNLDGCAFLGFQKPWEKGRFDTLLGPLMALPGGEMVFGSRDDSNAEGLPVTQAVREDGGCIALKVQLGGTTAAKREFFVLQHLKESKDRYGKIFPFIVSLLNDDSSCPDKVRSYMDREGYLGQWEKRMKRDGVRMDADGRVPLVCIAIGFASGGDLEAFLDDPRLKETPKIPKALPTPSGPSSRPTLQKWLMQSLAGLHFLGEEGYVNLDIKEANILLDSHMNAMIADFGLTLRTEEQRGKCTGSSLYRAPEVWSACMGPALKKVAGRMPGVPDEKADIWSLAIAFFRLCGGGHPFFPKGAPGTPQMYREAVMSDQIFWNPSNGKEPEDQNAYLNGPQAAAALPHCRNWVTDSGETRETLALEVFSKMLEKDETKREGAKGILEFLGASPASLYCEALPDEESPQCANVKQMLQQAPALGGAVPKQCEKQMAELCKPPS</sequence>
<feature type="domain" description="Protein kinase" evidence="3">
    <location>
        <begin position="787"/>
        <end position="1170"/>
    </location>
</feature>
<dbReference type="Pfam" id="PF25487">
    <property type="entry name" value="ETR1_N"/>
    <property type="match status" value="1"/>
</dbReference>
<feature type="region of interest" description="Disordered" evidence="1">
    <location>
        <begin position="179"/>
        <end position="279"/>
    </location>
</feature>
<keyword evidence="2" id="KW-0472">Membrane</keyword>
<dbReference type="GO" id="GO:0004674">
    <property type="term" value="F:protein serine/threonine kinase activity"/>
    <property type="evidence" value="ECO:0007669"/>
    <property type="project" value="TreeGrafter"/>
</dbReference>
<dbReference type="EMBL" id="CDMZ01004882">
    <property type="protein sequence ID" value="CEM51222.1"/>
    <property type="molecule type" value="Genomic_DNA"/>
</dbReference>
<evidence type="ECO:0000259" key="3">
    <source>
        <dbReference type="PROSITE" id="PS50011"/>
    </source>
</evidence>
<dbReference type="GO" id="GO:0005524">
    <property type="term" value="F:ATP binding"/>
    <property type="evidence" value="ECO:0007669"/>
    <property type="project" value="InterPro"/>
</dbReference>
<protein>
    <recommendedName>
        <fullName evidence="3">Protein kinase domain-containing protein</fullName>
    </recommendedName>
</protein>
<feature type="transmembrane region" description="Helical" evidence="2">
    <location>
        <begin position="100"/>
        <end position="123"/>
    </location>
</feature>
<dbReference type="InterPro" id="IPR000719">
    <property type="entry name" value="Prot_kinase_dom"/>
</dbReference>
<dbReference type="SUPFAM" id="SSF56112">
    <property type="entry name" value="Protein kinase-like (PK-like)"/>
    <property type="match status" value="1"/>
</dbReference>
<proteinExistence type="predicted"/>
<dbReference type="GO" id="GO:0005737">
    <property type="term" value="C:cytoplasm"/>
    <property type="evidence" value="ECO:0007669"/>
    <property type="project" value="TreeGrafter"/>
</dbReference>
<feature type="compositionally biased region" description="Low complexity" evidence="1">
    <location>
        <begin position="701"/>
        <end position="711"/>
    </location>
</feature>
<feature type="compositionally biased region" description="Basic and acidic residues" evidence="1">
    <location>
        <begin position="248"/>
        <end position="275"/>
    </location>
</feature>
<dbReference type="Pfam" id="PF00069">
    <property type="entry name" value="Pkinase"/>
    <property type="match status" value="1"/>
</dbReference>
<dbReference type="Gene3D" id="1.10.510.10">
    <property type="entry name" value="Transferase(Phosphotransferase) domain 1"/>
    <property type="match status" value="1"/>
</dbReference>
<dbReference type="SMART" id="SM00220">
    <property type="entry name" value="S_TKc"/>
    <property type="match status" value="1"/>
</dbReference>
<feature type="transmembrane region" description="Helical" evidence="2">
    <location>
        <begin position="135"/>
        <end position="156"/>
    </location>
</feature>
<dbReference type="VEuPathDB" id="CryptoDB:Cvel_10470"/>
<feature type="region of interest" description="Disordered" evidence="1">
    <location>
        <begin position="680"/>
        <end position="728"/>
    </location>
</feature>
<dbReference type="AlphaFoldDB" id="A0A0G4I2R6"/>
<feature type="region of interest" description="Disordered" evidence="1">
    <location>
        <begin position="288"/>
        <end position="307"/>
    </location>
</feature>
<dbReference type="PANTHER" id="PTHR24361">
    <property type="entry name" value="MITOGEN-ACTIVATED KINASE KINASE KINASE"/>
    <property type="match status" value="1"/>
</dbReference>
<feature type="compositionally biased region" description="Basic and acidic residues" evidence="1">
    <location>
        <begin position="212"/>
        <end position="224"/>
    </location>
</feature>
<feature type="compositionally biased region" description="Basic and acidic residues" evidence="1">
    <location>
        <begin position="193"/>
        <end position="205"/>
    </location>
</feature>
<feature type="region of interest" description="Disordered" evidence="1">
    <location>
        <begin position="512"/>
        <end position="547"/>
    </location>
</feature>
<keyword evidence="2" id="KW-1133">Transmembrane helix</keyword>
<evidence type="ECO:0000313" key="4">
    <source>
        <dbReference type="EMBL" id="CEM51222.1"/>
    </source>
</evidence>
<feature type="region of interest" description="Disordered" evidence="1">
    <location>
        <begin position="578"/>
        <end position="610"/>
    </location>
</feature>
<gene>
    <name evidence="4" type="ORF">Cvel_10470</name>
</gene>
<dbReference type="InterPro" id="IPR053235">
    <property type="entry name" value="Ser_Thr_kinase"/>
</dbReference>
<organism evidence="4">
    <name type="scientific">Chromera velia CCMP2878</name>
    <dbReference type="NCBI Taxonomy" id="1169474"/>
    <lineage>
        <taxon>Eukaryota</taxon>
        <taxon>Sar</taxon>
        <taxon>Alveolata</taxon>
        <taxon>Colpodellida</taxon>
        <taxon>Chromeraceae</taxon>
        <taxon>Chromera</taxon>
    </lineage>
</organism>
<reference evidence="4" key="1">
    <citation type="submission" date="2014-11" db="EMBL/GenBank/DDBJ databases">
        <authorList>
            <person name="Otto D Thomas"/>
            <person name="Naeem Raeece"/>
        </authorList>
    </citation>
    <scope>NUCLEOTIDE SEQUENCE</scope>
</reference>
<evidence type="ECO:0000256" key="2">
    <source>
        <dbReference type="SAM" id="Phobius"/>
    </source>
</evidence>
<feature type="transmembrane region" description="Helical" evidence="2">
    <location>
        <begin position="56"/>
        <end position="80"/>
    </location>
</feature>
<accession>A0A0G4I2R6</accession>
<feature type="compositionally biased region" description="Low complexity" evidence="1">
    <location>
        <begin position="595"/>
        <end position="610"/>
    </location>
</feature>
<keyword evidence="2" id="KW-0812">Transmembrane</keyword>
<name>A0A0G4I2R6_9ALVE</name>
<dbReference type="PROSITE" id="PS50011">
    <property type="entry name" value="PROTEIN_KINASE_DOM"/>
    <property type="match status" value="1"/>
</dbReference>